<dbReference type="InterPro" id="IPR011006">
    <property type="entry name" value="CheY-like_superfamily"/>
</dbReference>
<dbReference type="FunFam" id="1.10.10.10:FF:000018">
    <property type="entry name" value="DNA-binding response regulator ResD"/>
    <property type="match status" value="1"/>
</dbReference>
<dbReference type="GO" id="GO:0006355">
    <property type="term" value="P:regulation of DNA-templated transcription"/>
    <property type="evidence" value="ECO:0007669"/>
    <property type="project" value="InterPro"/>
</dbReference>
<dbReference type="PROSITE" id="PS51755">
    <property type="entry name" value="OMPR_PHOB"/>
    <property type="match status" value="1"/>
</dbReference>
<dbReference type="EMBL" id="CP015756">
    <property type="protein sequence ID" value="APC39845.1"/>
    <property type="molecule type" value="Genomic_DNA"/>
</dbReference>
<accession>A0A1J0GEU2</accession>
<feature type="modified residue" description="4-aspartylphosphate" evidence="8">
    <location>
        <position position="53"/>
    </location>
</feature>
<dbReference type="SMART" id="SM00448">
    <property type="entry name" value="REC"/>
    <property type="match status" value="1"/>
</dbReference>
<feature type="DNA-binding region" description="OmpR/PhoB-type" evidence="9">
    <location>
        <begin position="131"/>
        <end position="231"/>
    </location>
</feature>
<keyword evidence="4" id="KW-0805">Transcription regulation</keyword>
<evidence type="ECO:0000256" key="7">
    <source>
        <dbReference type="ARBA" id="ARBA00024867"/>
    </source>
</evidence>
<dbReference type="InterPro" id="IPR001789">
    <property type="entry name" value="Sig_transdc_resp-reg_receiver"/>
</dbReference>
<dbReference type="PROSITE" id="PS50110">
    <property type="entry name" value="RESPONSE_REGULATORY"/>
    <property type="match status" value="1"/>
</dbReference>
<dbReference type="GO" id="GO:0000976">
    <property type="term" value="F:transcription cis-regulatory region binding"/>
    <property type="evidence" value="ECO:0007669"/>
    <property type="project" value="TreeGrafter"/>
</dbReference>
<feature type="domain" description="Response regulatory" evidence="10">
    <location>
        <begin position="4"/>
        <end position="118"/>
    </location>
</feature>
<gene>
    <name evidence="12" type="ORF">A7L45_07060</name>
</gene>
<evidence type="ECO:0000313" key="13">
    <source>
        <dbReference type="Proteomes" id="UP000182569"/>
    </source>
</evidence>
<evidence type="ECO:0000259" key="10">
    <source>
        <dbReference type="PROSITE" id="PS50110"/>
    </source>
</evidence>
<dbReference type="PANTHER" id="PTHR48111">
    <property type="entry name" value="REGULATOR OF RPOS"/>
    <property type="match status" value="1"/>
</dbReference>
<evidence type="ECO:0000256" key="8">
    <source>
        <dbReference type="PROSITE-ProRule" id="PRU00169"/>
    </source>
</evidence>
<dbReference type="GO" id="GO:0032993">
    <property type="term" value="C:protein-DNA complex"/>
    <property type="evidence" value="ECO:0007669"/>
    <property type="project" value="TreeGrafter"/>
</dbReference>
<keyword evidence="5 9" id="KW-0238">DNA-binding</keyword>
<evidence type="ECO:0000259" key="11">
    <source>
        <dbReference type="PROSITE" id="PS51755"/>
    </source>
</evidence>
<evidence type="ECO:0000256" key="3">
    <source>
        <dbReference type="ARBA" id="ARBA00023012"/>
    </source>
</evidence>
<dbReference type="SUPFAM" id="SSF46894">
    <property type="entry name" value="C-terminal effector domain of the bipartite response regulators"/>
    <property type="match status" value="1"/>
</dbReference>
<dbReference type="GO" id="GO:0000156">
    <property type="term" value="F:phosphorelay response regulator activity"/>
    <property type="evidence" value="ECO:0007669"/>
    <property type="project" value="TreeGrafter"/>
</dbReference>
<keyword evidence="3" id="KW-0902">Two-component regulatory system</keyword>
<dbReference type="AlphaFoldDB" id="A0A1J0GEU2"/>
<dbReference type="OrthoDB" id="9790442at2"/>
<dbReference type="SUPFAM" id="SSF52172">
    <property type="entry name" value="CheY-like"/>
    <property type="match status" value="1"/>
</dbReference>
<dbReference type="STRING" id="1552.A7L45_07060"/>
<dbReference type="FunFam" id="3.40.50.2300:FF:000001">
    <property type="entry name" value="DNA-binding response regulator PhoB"/>
    <property type="match status" value="1"/>
</dbReference>
<dbReference type="GO" id="GO:0005829">
    <property type="term" value="C:cytosol"/>
    <property type="evidence" value="ECO:0007669"/>
    <property type="project" value="TreeGrafter"/>
</dbReference>
<evidence type="ECO:0000256" key="5">
    <source>
        <dbReference type="ARBA" id="ARBA00023125"/>
    </source>
</evidence>
<dbReference type="PANTHER" id="PTHR48111:SF40">
    <property type="entry name" value="PHOSPHATE REGULON TRANSCRIPTIONAL REGULATORY PROTEIN PHOB"/>
    <property type="match status" value="1"/>
</dbReference>
<dbReference type="Gene3D" id="3.40.50.2300">
    <property type="match status" value="1"/>
</dbReference>
<dbReference type="InterPro" id="IPR039420">
    <property type="entry name" value="WalR-like"/>
</dbReference>
<evidence type="ECO:0000256" key="1">
    <source>
        <dbReference type="ARBA" id="ARBA00018672"/>
    </source>
</evidence>
<dbReference type="Gene3D" id="1.10.10.10">
    <property type="entry name" value="Winged helix-like DNA-binding domain superfamily/Winged helix DNA-binding domain"/>
    <property type="match status" value="1"/>
</dbReference>
<evidence type="ECO:0000256" key="6">
    <source>
        <dbReference type="ARBA" id="ARBA00023163"/>
    </source>
</evidence>
<comment type="function">
    <text evidence="7">May play the central regulatory role in sporulation. It may be an element of the effector pathway responsible for the activation of sporulation genes in response to nutritional stress. Spo0A may act in concert with spo0H (a sigma factor) to control the expression of some genes that are critical to the sporulation process.</text>
</comment>
<dbReference type="InterPro" id="IPR001867">
    <property type="entry name" value="OmpR/PhoB-type_DNA-bd"/>
</dbReference>
<dbReference type="CDD" id="cd00383">
    <property type="entry name" value="trans_reg_C"/>
    <property type="match status" value="1"/>
</dbReference>
<organism evidence="12 13">
    <name type="scientific">Clostridium estertheticum subsp. estertheticum</name>
    <dbReference type="NCBI Taxonomy" id="1552"/>
    <lineage>
        <taxon>Bacteria</taxon>
        <taxon>Bacillati</taxon>
        <taxon>Bacillota</taxon>
        <taxon>Clostridia</taxon>
        <taxon>Eubacteriales</taxon>
        <taxon>Clostridiaceae</taxon>
        <taxon>Clostridium</taxon>
    </lineage>
</organism>
<keyword evidence="13" id="KW-1185">Reference proteome</keyword>
<evidence type="ECO:0000256" key="2">
    <source>
        <dbReference type="ARBA" id="ARBA00022553"/>
    </source>
</evidence>
<evidence type="ECO:0000256" key="4">
    <source>
        <dbReference type="ARBA" id="ARBA00023015"/>
    </source>
</evidence>
<dbReference type="InterPro" id="IPR036388">
    <property type="entry name" value="WH-like_DNA-bd_sf"/>
</dbReference>
<name>A0A1J0GEU2_9CLOT</name>
<evidence type="ECO:0000313" key="12">
    <source>
        <dbReference type="EMBL" id="APC39845.1"/>
    </source>
</evidence>
<keyword evidence="2 8" id="KW-0597">Phosphoprotein</keyword>
<keyword evidence="6" id="KW-0804">Transcription</keyword>
<dbReference type="KEGG" id="ceu:A7L45_07060"/>
<dbReference type="CDD" id="cd17574">
    <property type="entry name" value="REC_OmpR"/>
    <property type="match status" value="1"/>
</dbReference>
<feature type="domain" description="OmpR/PhoB-type" evidence="11">
    <location>
        <begin position="131"/>
        <end position="231"/>
    </location>
</feature>
<sequence length="235" mass="27183">MKEKILIVEDDEAIASIMKEHLTKESYEVFWASTGKEGLEDFKKEEFQLVMVDVMLPEMDGFTLCKNIRWLNEEVPIIIVSAKQTELDKVKGLRSGADDYMTKPFSLMEISARIEAHLRRGRKKENYIQLDKILQFKDGLTIILEENRVLLNGYELSLTSKEFDILALMAQNPNKIFSKGDLYHHIWNNVDVNGNNTVTVHIKSLREKINDNIKKPTFIQTVWGTGYKFIGELNI</sequence>
<dbReference type="Pfam" id="PF00072">
    <property type="entry name" value="Response_reg"/>
    <property type="match status" value="1"/>
</dbReference>
<dbReference type="RefSeq" id="WP_071612139.1">
    <property type="nucleotide sequence ID" value="NZ_CP015756.1"/>
</dbReference>
<dbReference type="Gene3D" id="6.10.250.690">
    <property type="match status" value="1"/>
</dbReference>
<dbReference type="SMART" id="SM00862">
    <property type="entry name" value="Trans_reg_C"/>
    <property type="match status" value="1"/>
</dbReference>
<dbReference type="InterPro" id="IPR016032">
    <property type="entry name" value="Sig_transdc_resp-reg_C-effctor"/>
</dbReference>
<dbReference type="Pfam" id="PF00486">
    <property type="entry name" value="Trans_reg_C"/>
    <property type="match status" value="1"/>
</dbReference>
<dbReference type="Proteomes" id="UP000182569">
    <property type="component" value="Chromosome"/>
</dbReference>
<evidence type="ECO:0000256" key="9">
    <source>
        <dbReference type="PROSITE-ProRule" id="PRU01091"/>
    </source>
</evidence>
<proteinExistence type="predicted"/>
<protein>
    <recommendedName>
        <fullName evidence="1">Stage 0 sporulation protein A homolog</fullName>
    </recommendedName>
</protein>
<reference evidence="13" key="1">
    <citation type="journal article" date="2016" name="Front. Microbiol.">
        <title>Complete Genome Sequence of Clostridium estertheticum DSM 8809, a Microbe Identified in Spoiled Vacuum Packed Beef.</title>
        <authorList>
            <person name="Yu Z."/>
            <person name="Gunn L."/>
            <person name="Brennan E."/>
            <person name="Reid R."/>
            <person name="Wall P.G."/>
            <person name="Gaora O.P."/>
            <person name="Hurley D."/>
            <person name="Bolton D."/>
            <person name="Fanning S."/>
        </authorList>
    </citation>
    <scope>NUCLEOTIDE SEQUENCE [LARGE SCALE GENOMIC DNA]</scope>
    <source>
        <strain evidence="13">DSM 8809</strain>
    </source>
</reference>